<keyword evidence="2" id="KW-1015">Disulfide bond</keyword>
<evidence type="ECO:0000259" key="5">
    <source>
        <dbReference type="PROSITE" id="PS50278"/>
    </source>
</evidence>
<dbReference type="GO" id="GO:0001666">
    <property type="term" value="P:response to hypoxia"/>
    <property type="evidence" value="ECO:0007669"/>
    <property type="project" value="TreeGrafter"/>
</dbReference>
<dbReference type="GO" id="GO:0008083">
    <property type="term" value="F:growth factor activity"/>
    <property type="evidence" value="ECO:0007669"/>
    <property type="project" value="UniProtKB-KW"/>
</dbReference>
<dbReference type="PROSITE" id="PS00249">
    <property type="entry name" value="PDGF_1"/>
    <property type="match status" value="1"/>
</dbReference>
<proteinExistence type="inferred from homology"/>
<feature type="domain" description="Platelet-derived growth factor (PDGF) family profile" evidence="5">
    <location>
        <begin position="4"/>
        <end position="117"/>
    </location>
</feature>
<dbReference type="GO" id="GO:0005172">
    <property type="term" value="F:vascular endothelial growth factor receptor binding"/>
    <property type="evidence" value="ECO:0007669"/>
    <property type="project" value="TreeGrafter"/>
</dbReference>
<dbReference type="InterPro" id="IPR000072">
    <property type="entry name" value="PDGF/VEGF_dom"/>
</dbReference>
<accession>A0A974HNG9</accession>
<evidence type="ECO:0000256" key="4">
    <source>
        <dbReference type="SAM" id="MobiDB-lite"/>
    </source>
</evidence>
<sequence>MGVKGLSWVDIYNRSQCQPRWILLNLLSEFPQFSDFLFIPPCVSVLRCAGCCLDEALGCAPLQTSNITMQVNIIKISNKKDFLYFLSHVIKTKSLQSDLTNLSITQHVSCQCRPKNNVRLKAHSLYIAGEKKVKKRRRKLKNGNGTPQADGSPCPPCNKHRTLNPVTCECICNITEEKCLLQGRQFHKERCSPISPTHIANWGKIHSFGNEQIFQSMVTFRVLSKAILLPPGVILETAQLAAPHWLPGEVIVGRVEKQQQGRTGSRIATGCHNDKNGK</sequence>
<dbReference type="SUPFAM" id="SSF57501">
    <property type="entry name" value="Cystine-knot cytokines"/>
    <property type="match status" value="1"/>
</dbReference>
<dbReference type="GO" id="GO:0048010">
    <property type="term" value="P:vascular endothelial growth factor receptor signaling pathway"/>
    <property type="evidence" value="ECO:0007669"/>
    <property type="project" value="TreeGrafter"/>
</dbReference>
<dbReference type="EMBL" id="CM004472">
    <property type="protein sequence ID" value="OCT84076.1"/>
    <property type="molecule type" value="Genomic_DNA"/>
</dbReference>
<comment type="similarity">
    <text evidence="3">Belongs to the PDGF/VEGF growth factor family.</text>
</comment>
<dbReference type="Gene3D" id="2.10.160.10">
    <property type="entry name" value="Vascular endothelial growth factor, heparin-binding domain"/>
    <property type="match status" value="1"/>
</dbReference>
<dbReference type="GO" id="GO:0038084">
    <property type="term" value="P:vascular endothelial growth factor signaling pathway"/>
    <property type="evidence" value="ECO:0007669"/>
    <property type="project" value="TreeGrafter"/>
</dbReference>
<dbReference type="Gene3D" id="2.10.90.10">
    <property type="entry name" value="Cystine-knot cytokines"/>
    <property type="match status" value="1"/>
</dbReference>
<organism evidence="6 7">
    <name type="scientific">Xenopus laevis</name>
    <name type="common">African clawed frog</name>
    <dbReference type="NCBI Taxonomy" id="8355"/>
    <lineage>
        <taxon>Eukaryota</taxon>
        <taxon>Metazoa</taxon>
        <taxon>Chordata</taxon>
        <taxon>Craniata</taxon>
        <taxon>Vertebrata</taxon>
        <taxon>Euteleostomi</taxon>
        <taxon>Amphibia</taxon>
        <taxon>Batrachia</taxon>
        <taxon>Anura</taxon>
        <taxon>Pipoidea</taxon>
        <taxon>Pipidae</taxon>
        <taxon>Xenopodinae</taxon>
        <taxon>Xenopus</taxon>
        <taxon>Xenopus</taxon>
    </lineage>
</organism>
<dbReference type="GO" id="GO:0005615">
    <property type="term" value="C:extracellular space"/>
    <property type="evidence" value="ECO:0007669"/>
    <property type="project" value="TreeGrafter"/>
</dbReference>
<dbReference type="GO" id="GO:0060754">
    <property type="term" value="P:positive regulation of mast cell chemotaxis"/>
    <property type="evidence" value="ECO:0007669"/>
    <property type="project" value="TreeGrafter"/>
</dbReference>
<evidence type="ECO:0000313" key="6">
    <source>
        <dbReference type="EMBL" id="OCT84076.1"/>
    </source>
</evidence>
<dbReference type="PANTHER" id="PTHR12025:SF17">
    <property type="entry name" value="VASCULAR ENDOTHELIAL GROWTH FACTOR B"/>
    <property type="match status" value="1"/>
</dbReference>
<dbReference type="AlphaFoldDB" id="A0A974HNG9"/>
<dbReference type="GO" id="GO:0050930">
    <property type="term" value="P:induction of positive chemotaxis"/>
    <property type="evidence" value="ECO:0007669"/>
    <property type="project" value="TreeGrafter"/>
</dbReference>
<evidence type="ECO:0000256" key="3">
    <source>
        <dbReference type="RuleBase" id="RU003818"/>
    </source>
</evidence>
<dbReference type="GO" id="GO:0002040">
    <property type="term" value="P:sprouting angiogenesis"/>
    <property type="evidence" value="ECO:0007669"/>
    <property type="project" value="TreeGrafter"/>
</dbReference>
<dbReference type="GO" id="GO:0001938">
    <property type="term" value="P:positive regulation of endothelial cell proliferation"/>
    <property type="evidence" value="ECO:0007669"/>
    <property type="project" value="TreeGrafter"/>
</dbReference>
<dbReference type="PANTHER" id="PTHR12025">
    <property type="entry name" value="VASCULAR ENDOTHELIAL GROWTH FACTOR"/>
    <property type="match status" value="1"/>
</dbReference>
<dbReference type="PROSITE" id="PS50278">
    <property type="entry name" value="PDGF_2"/>
    <property type="match status" value="1"/>
</dbReference>
<dbReference type="GO" id="GO:0045766">
    <property type="term" value="P:positive regulation of angiogenesis"/>
    <property type="evidence" value="ECO:0007669"/>
    <property type="project" value="TreeGrafter"/>
</dbReference>
<dbReference type="Pfam" id="PF00341">
    <property type="entry name" value="PDGF"/>
    <property type="match status" value="1"/>
</dbReference>
<protein>
    <recommendedName>
        <fullName evidence="5">Platelet-derived growth factor (PDGF) family profile domain-containing protein</fullName>
    </recommendedName>
</protein>
<gene>
    <name evidence="6" type="ORF">XELAEV_18022214mg</name>
</gene>
<dbReference type="InterPro" id="IPR029034">
    <property type="entry name" value="Cystine-knot_cytokine"/>
</dbReference>
<evidence type="ECO:0000256" key="1">
    <source>
        <dbReference type="ARBA" id="ARBA00023030"/>
    </source>
</evidence>
<feature type="region of interest" description="Disordered" evidence="4">
    <location>
        <begin position="136"/>
        <end position="155"/>
    </location>
</feature>
<dbReference type="OMA" id="PTHIANW"/>
<evidence type="ECO:0000313" key="7">
    <source>
        <dbReference type="Proteomes" id="UP000694892"/>
    </source>
</evidence>
<dbReference type="GO" id="GO:0016020">
    <property type="term" value="C:membrane"/>
    <property type="evidence" value="ECO:0007669"/>
    <property type="project" value="InterPro"/>
</dbReference>
<dbReference type="Proteomes" id="UP000694892">
    <property type="component" value="Chromosome 4L"/>
</dbReference>
<dbReference type="SMART" id="SM00141">
    <property type="entry name" value="PDGF"/>
    <property type="match status" value="1"/>
</dbReference>
<keyword evidence="1 3" id="KW-0339">Growth factor</keyword>
<dbReference type="InterPro" id="IPR050507">
    <property type="entry name" value="PDGF/VEGF_growth_factor"/>
</dbReference>
<dbReference type="InterPro" id="IPR036841">
    <property type="entry name" value="VEGF_C_sf"/>
</dbReference>
<name>A0A974HNG9_XENLA</name>
<evidence type="ECO:0000256" key="2">
    <source>
        <dbReference type="ARBA" id="ARBA00023157"/>
    </source>
</evidence>
<dbReference type="GO" id="GO:0008201">
    <property type="term" value="F:heparin binding"/>
    <property type="evidence" value="ECO:0007669"/>
    <property type="project" value="InterPro"/>
</dbReference>
<reference evidence="7" key="1">
    <citation type="journal article" date="2016" name="Nature">
        <title>Genome evolution in the allotetraploid frog Xenopus laevis.</title>
        <authorList>
            <person name="Session A.M."/>
            <person name="Uno Y."/>
            <person name="Kwon T."/>
            <person name="Chapman J.A."/>
            <person name="Toyoda A."/>
            <person name="Takahashi S."/>
            <person name="Fukui A."/>
            <person name="Hikosaka A."/>
            <person name="Suzuki A."/>
            <person name="Kondo M."/>
            <person name="van Heeringen S.J."/>
            <person name="Quigley I."/>
            <person name="Heinz S."/>
            <person name="Ogino H."/>
            <person name="Ochi H."/>
            <person name="Hellsten U."/>
            <person name="Lyons J.B."/>
            <person name="Simakov O."/>
            <person name="Putnam N."/>
            <person name="Stites J."/>
            <person name="Kuroki Y."/>
            <person name="Tanaka T."/>
            <person name="Michiue T."/>
            <person name="Watanabe M."/>
            <person name="Bogdanovic O."/>
            <person name="Lister R."/>
            <person name="Georgiou G."/>
            <person name="Paranjpe S.S."/>
            <person name="van Kruijsbergen I."/>
            <person name="Shu S."/>
            <person name="Carlson J."/>
            <person name="Kinoshita T."/>
            <person name="Ohta Y."/>
            <person name="Mawaribuchi S."/>
            <person name="Jenkins J."/>
            <person name="Grimwood J."/>
            <person name="Schmutz J."/>
            <person name="Mitros T."/>
            <person name="Mozaffari S.V."/>
            <person name="Suzuki Y."/>
            <person name="Haramoto Y."/>
            <person name="Yamamoto T.S."/>
            <person name="Takagi C."/>
            <person name="Heald R."/>
            <person name="Miller K."/>
            <person name="Haudenschild C."/>
            <person name="Kitzman J."/>
            <person name="Nakayama T."/>
            <person name="Izutsu Y."/>
            <person name="Robert J."/>
            <person name="Fortriede J."/>
            <person name="Burns K."/>
            <person name="Lotay V."/>
            <person name="Karimi K."/>
            <person name="Yasuoka Y."/>
            <person name="Dichmann D.S."/>
            <person name="Flajnik M.F."/>
            <person name="Houston D.W."/>
            <person name="Shendure J."/>
            <person name="DuPasquier L."/>
            <person name="Vize P.D."/>
            <person name="Zorn A.M."/>
            <person name="Ito M."/>
            <person name="Marcotte E.M."/>
            <person name="Wallingford J.B."/>
            <person name="Ito Y."/>
            <person name="Asashima M."/>
            <person name="Ueno N."/>
            <person name="Matsuda Y."/>
            <person name="Veenstra G.J."/>
            <person name="Fujiyama A."/>
            <person name="Harland R.M."/>
            <person name="Taira M."/>
            <person name="Rokhsar D.S."/>
        </authorList>
    </citation>
    <scope>NUCLEOTIDE SEQUENCE [LARGE SCALE GENOMIC DNA]</scope>
    <source>
        <strain evidence="7">J</strain>
    </source>
</reference>
<dbReference type="InterPro" id="IPR023581">
    <property type="entry name" value="PD_growth_factor_CS"/>
</dbReference>
<dbReference type="GO" id="GO:0042056">
    <property type="term" value="F:chemoattractant activity"/>
    <property type="evidence" value="ECO:0007669"/>
    <property type="project" value="TreeGrafter"/>
</dbReference>